<dbReference type="EMBL" id="JARUPT010000311">
    <property type="protein sequence ID" value="KAK0373379.1"/>
    <property type="molecule type" value="Genomic_DNA"/>
</dbReference>
<evidence type="ECO:0000313" key="2">
    <source>
        <dbReference type="Proteomes" id="UP001169217"/>
    </source>
</evidence>
<gene>
    <name evidence="1" type="ORF">CLIM01_09277</name>
</gene>
<evidence type="ECO:0000313" key="1">
    <source>
        <dbReference type="EMBL" id="KAK0373379.1"/>
    </source>
</evidence>
<sequence length="23" mass="2356">MQSCSPAAFLASPGLPHSSLLQL</sequence>
<dbReference type="Proteomes" id="UP001169217">
    <property type="component" value="Unassembled WGS sequence"/>
</dbReference>
<comment type="caution">
    <text evidence="1">The sequence shown here is derived from an EMBL/GenBank/DDBJ whole genome shotgun (WGS) entry which is preliminary data.</text>
</comment>
<reference evidence="1" key="1">
    <citation type="submission" date="2023-04" db="EMBL/GenBank/DDBJ databases">
        <title>Colletotrichum limetticola genome sequence.</title>
        <authorList>
            <person name="Baroncelli R."/>
        </authorList>
    </citation>
    <scope>NUCLEOTIDE SEQUENCE</scope>
    <source>
        <strain evidence="1">KLA-Anderson</strain>
    </source>
</reference>
<keyword evidence="2" id="KW-1185">Reference proteome</keyword>
<name>A0ABQ9PP88_9PEZI</name>
<organism evidence="1 2">
    <name type="scientific">Colletotrichum limetticola</name>
    <dbReference type="NCBI Taxonomy" id="1209924"/>
    <lineage>
        <taxon>Eukaryota</taxon>
        <taxon>Fungi</taxon>
        <taxon>Dikarya</taxon>
        <taxon>Ascomycota</taxon>
        <taxon>Pezizomycotina</taxon>
        <taxon>Sordariomycetes</taxon>
        <taxon>Hypocreomycetidae</taxon>
        <taxon>Glomerellales</taxon>
        <taxon>Glomerellaceae</taxon>
        <taxon>Colletotrichum</taxon>
        <taxon>Colletotrichum acutatum species complex</taxon>
    </lineage>
</organism>
<proteinExistence type="predicted"/>
<protein>
    <submittedName>
        <fullName evidence="1">Uncharacterized protein</fullName>
    </submittedName>
</protein>
<accession>A0ABQ9PP88</accession>